<reference evidence="1 2" key="1">
    <citation type="submission" date="2023-07" db="EMBL/GenBank/DDBJ databases">
        <authorList>
            <person name="Lian W.-H."/>
        </authorList>
    </citation>
    <scope>NUCLEOTIDE SEQUENCE [LARGE SCALE GENOMIC DNA]</scope>
    <source>
        <strain evidence="1 2">SYSU DXS3180</strain>
    </source>
</reference>
<keyword evidence="2" id="KW-1185">Reference proteome</keyword>
<gene>
    <name evidence="1" type="ORF">QTN47_17095</name>
</gene>
<accession>A0ABV3ZH45</accession>
<dbReference type="EMBL" id="JAULBC010000005">
    <property type="protein sequence ID" value="MEX6689229.1"/>
    <property type="molecule type" value="Genomic_DNA"/>
</dbReference>
<name>A0ABV3ZH45_9BACT</name>
<dbReference type="Proteomes" id="UP001560573">
    <property type="component" value="Unassembled WGS sequence"/>
</dbReference>
<evidence type="ECO:0000313" key="1">
    <source>
        <dbReference type="EMBL" id="MEX6689229.1"/>
    </source>
</evidence>
<sequence>MATNVFVGPNSVVATKAALMTELGLTDTNCLIAFKTTTDGYKSWQPGREINAFNSIAKDDGLILIMLQDLDLTEFFAPPIIAGSGDSQDYEFIDMSDENI</sequence>
<protein>
    <submittedName>
        <fullName evidence="1">Uncharacterized protein</fullName>
    </submittedName>
</protein>
<evidence type="ECO:0000313" key="2">
    <source>
        <dbReference type="Proteomes" id="UP001560573"/>
    </source>
</evidence>
<comment type="caution">
    <text evidence="1">The sequence shown here is derived from an EMBL/GenBank/DDBJ whole genome shotgun (WGS) entry which is preliminary data.</text>
</comment>
<dbReference type="RefSeq" id="WP_369330635.1">
    <property type="nucleotide sequence ID" value="NZ_JAULBC010000005.1"/>
</dbReference>
<organism evidence="1 2">
    <name type="scientific">Danxiaibacter flavus</name>
    <dbReference type="NCBI Taxonomy" id="3049108"/>
    <lineage>
        <taxon>Bacteria</taxon>
        <taxon>Pseudomonadati</taxon>
        <taxon>Bacteroidota</taxon>
        <taxon>Chitinophagia</taxon>
        <taxon>Chitinophagales</taxon>
        <taxon>Chitinophagaceae</taxon>
        <taxon>Danxiaibacter</taxon>
    </lineage>
</organism>
<proteinExistence type="predicted"/>